<dbReference type="Proteomes" id="UP000292087">
    <property type="component" value="Unassembled WGS sequence"/>
</dbReference>
<dbReference type="InterPro" id="IPR021096">
    <property type="entry name" value="Vibrio_phage_VSK_Orf152"/>
</dbReference>
<dbReference type="AlphaFoldDB" id="A0A4Q8LYN3"/>
<dbReference type="Pfam" id="PF12472">
    <property type="entry name" value="DUF3693"/>
    <property type="match status" value="1"/>
</dbReference>
<gene>
    <name evidence="2" type="ORF">EA656_02545</name>
</gene>
<sequence>MRSVDDLLESAKAATGARNDTELAAKLGIKPAAVSNYRRGVSLPNAVVCATLAGLTGEPLARVLGVVGEARAISSEEKAVWRRLAATATLLAVALLGSAQQPAKAATAAFSPAPPIHYAKLDLAGSQAGGPVLPGSPPSCRLTLEAALHVPAMLQVFDQGQANE</sequence>
<dbReference type="InterPro" id="IPR001387">
    <property type="entry name" value="Cro/C1-type_HTH"/>
</dbReference>
<evidence type="ECO:0000259" key="1">
    <source>
        <dbReference type="PROSITE" id="PS50943"/>
    </source>
</evidence>
<organism evidence="2 3">
    <name type="scientific">Pseudoxanthomonas winnipegensis</name>
    <dbReference type="NCBI Taxonomy" id="2480810"/>
    <lineage>
        <taxon>Bacteria</taxon>
        <taxon>Pseudomonadati</taxon>
        <taxon>Pseudomonadota</taxon>
        <taxon>Gammaproteobacteria</taxon>
        <taxon>Lysobacterales</taxon>
        <taxon>Lysobacteraceae</taxon>
        <taxon>Pseudoxanthomonas</taxon>
    </lineage>
</organism>
<feature type="domain" description="HTH cro/C1-type" evidence="1">
    <location>
        <begin position="21"/>
        <end position="63"/>
    </location>
</feature>
<dbReference type="RefSeq" id="WP_130522538.1">
    <property type="nucleotide sequence ID" value="NZ_SHMF01000001.1"/>
</dbReference>
<dbReference type="PROSITE" id="PS50943">
    <property type="entry name" value="HTH_CROC1"/>
    <property type="match status" value="1"/>
</dbReference>
<dbReference type="EMBL" id="SHMF01000001">
    <property type="protein sequence ID" value="TAA37566.1"/>
    <property type="molecule type" value="Genomic_DNA"/>
</dbReference>
<dbReference type="GO" id="GO:0003677">
    <property type="term" value="F:DNA binding"/>
    <property type="evidence" value="ECO:0007669"/>
    <property type="project" value="InterPro"/>
</dbReference>
<comment type="caution">
    <text evidence="2">The sequence shown here is derived from an EMBL/GenBank/DDBJ whole genome shotgun (WGS) entry which is preliminary data.</text>
</comment>
<evidence type="ECO:0000313" key="2">
    <source>
        <dbReference type="EMBL" id="TAA37566.1"/>
    </source>
</evidence>
<proteinExistence type="predicted"/>
<dbReference type="Gene3D" id="1.10.260.40">
    <property type="entry name" value="lambda repressor-like DNA-binding domains"/>
    <property type="match status" value="1"/>
</dbReference>
<accession>A0A4Q8LYN3</accession>
<dbReference type="InterPro" id="IPR010982">
    <property type="entry name" value="Lambda_DNA-bd_dom_sf"/>
</dbReference>
<evidence type="ECO:0000313" key="3">
    <source>
        <dbReference type="Proteomes" id="UP000292087"/>
    </source>
</evidence>
<name>A0A4Q8LYN3_9GAMM</name>
<dbReference type="CDD" id="cd00093">
    <property type="entry name" value="HTH_XRE"/>
    <property type="match status" value="1"/>
</dbReference>
<reference evidence="2 3" key="1">
    <citation type="submission" date="2019-02" db="EMBL/GenBank/DDBJ databases">
        <title>WGS of Pseudoxanthomonas species novum from clinical isolates.</title>
        <authorList>
            <person name="Bernier A.-M."/>
            <person name="Bernard K."/>
            <person name="Vachon A."/>
        </authorList>
    </citation>
    <scope>NUCLEOTIDE SEQUENCE [LARGE SCALE GENOMIC DNA]</scope>
    <source>
        <strain evidence="2 3">NML140781</strain>
    </source>
</reference>
<protein>
    <submittedName>
        <fullName evidence="2">XRE family transcriptional regulator</fullName>
    </submittedName>
</protein>